<reference evidence="3 4" key="1">
    <citation type="submission" date="2016-10" db="EMBL/GenBank/DDBJ databases">
        <authorList>
            <person name="Varghese N."/>
            <person name="Submissions S."/>
        </authorList>
    </citation>
    <scope>NUCLEOTIDE SEQUENCE [LARGE SCALE GENOMIC DNA]</scope>
    <source>
        <strain evidence="3 4">S7-754</strain>
    </source>
</reference>
<evidence type="ECO:0000313" key="3">
    <source>
        <dbReference type="EMBL" id="SDG01956.1"/>
    </source>
</evidence>
<keyword evidence="4" id="KW-1185">Reference proteome</keyword>
<dbReference type="RefSeq" id="WP_149683355.1">
    <property type="nucleotide sequence ID" value="NZ_FNBI01000009.1"/>
</dbReference>
<evidence type="ECO:0000313" key="5">
    <source>
        <dbReference type="Proteomes" id="UP000436801"/>
    </source>
</evidence>
<feature type="signal peptide" evidence="1">
    <location>
        <begin position="1"/>
        <end position="24"/>
    </location>
</feature>
<organism evidence="3 4">
    <name type="scientific">Sphingomonas carotinifaciens</name>
    <dbReference type="NCBI Taxonomy" id="1166323"/>
    <lineage>
        <taxon>Bacteria</taxon>
        <taxon>Pseudomonadati</taxon>
        <taxon>Pseudomonadota</taxon>
        <taxon>Alphaproteobacteria</taxon>
        <taxon>Sphingomonadales</taxon>
        <taxon>Sphingomonadaceae</taxon>
        <taxon>Sphingomonas</taxon>
    </lineage>
</organism>
<dbReference type="AlphaFoldDB" id="A0A1G7QTV7"/>
<gene>
    <name evidence="2" type="ORF">GQR91_01575</name>
    <name evidence="3" type="ORF">SAMN05216557_10944</name>
</gene>
<proteinExistence type="predicted"/>
<keyword evidence="1" id="KW-0732">Signal</keyword>
<accession>A0A1G7QTV7</accession>
<name>A0A1G7QTV7_9SPHN</name>
<dbReference type="Proteomes" id="UP000323502">
    <property type="component" value="Unassembled WGS sequence"/>
</dbReference>
<dbReference type="Proteomes" id="UP000436801">
    <property type="component" value="Unassembled WGS sequence"/>
</dbReference>
<dbReference type="EMBL" id="WSUT01000002">
    <property type="protein sequence ID" value="MWC42352.1"/>
    <property type="molecule type" value="Genomic_DNA"/>
</dbReference>
<protein>
    <submittedName>
        <fullName evidence="3">Uncharacterized protein</fullName>
    </submittedName>
</protein>
<dbReference type="EMBL" id="FNBI01000009">
    <property type="protein sequence ID" value="SDG01956.1"/>
    <property type="molecule type" value="Genomic_DNA"/>
</dbReference>
<dbReference type="OrthoDB" id="10012073at2"/>
<evidence type="ECO:0000313" key="2">
    <source>
        <dbReference type="EMBL" id="MWC42352.1"/>
    </source>
</evidence>
<reference evidence="2 5" key="2">
    <citation type="submission" date="2019-12" db="EMBL/GenBank/DDBJ databases">
        <authorList>
            <person name="Zheng J."/>
        </authorList>
    </citation>
    <scope>NUCLEOTIDE SEQUENCE [LARGE SCALE GENOMIC DNA]</scope>
    <source>
        <strain evidence="2 5">DSM 27347</strain>
    </source>
</reference>
<sequence length="205" mass="21409">MQVLKTACLAAAAVTLVVSGLSIAAERRVATVALAADGDPPARDAMLAEARTWAPGSIPARAAIGLTALWLRKAGEAAAPAPRQNALAQARAMLAIADAARPQAAATLLLHTQLALVEGQNPSRRATRAFAASYAAAPFLTSEGFWRTAYAANYWKTLSPATRDAAIEEAVWLAGLDGRFNDRLAAILGGSPMAVRYALRTRAPH</sequence>
<evidence type="ECO:0000313" key="4">
    <source>
        <dbReference type="Proteomes" id="UP000323502"/>
    </source>
</evidence>
<feature type="chain" id="PRO_5036307365" evidence="1">
    <location>
        <begin position="25"/>
        <end position="205"/>
    </location>
</feature>
<evidence type="ECO:0000256" key="1">
    <source>
        <dbReference type="SAM" id="SignalP"/>
    </source>
</evidence>